<name>A0A699V2T9_TANCI</name>
<organism evidence="1">
    <name type="scientific">Tanacetum cinerariifolium</name>
    <name type="common">Dalmatian daisy</name>
    <name type="synonym">Chrysanthemum cinerariifolium</name>
    <dbReference type="NCBI Taxonomy" id="118510"/>
    <lineage>
        <taxon>Eukaryota</taxon>
        <taxon>Viridiplantae</taxon>
        <taxon>Streptophyta</taxon>
        <taxon>Embryophyta</taxon>
        <taxon>Tracheophyta</taxon>
        <taxon>Spermatophyta</taxon>
        <taxon>Magnoliopsida</taxon>
        <taxon>eudicotyledons</taxon>
        <taxon>Gunneridae</taxon>
        <taxon>Pentapetalae</taxon>
        <taxon>asterids</taxon>
        <taxon>campanulids</taxon>
        <taxon>Asterales</taxon>
        <taxon>Asteraceae</taxon>
        <taxon>Asteroideae</taxon>
        <taxon>Anthemideae</taxon>
        <taxon>Anthemidinae</taxon>
        <taxon>Tanacetum</taxon>
    </lineage>
</organism>
<feature type="non-terminal residue" evidence="1">
    <location>
        <position position="1"/>
    </location>
</feature>
<dbReference type="EMBL" id="BKCJ011380854">
    <property type="protein sequence ID" value="GFD27919.1"/>
    <property type="molecule type" value="Genomic_DNA"/>
</dbReference>
<accession>A0A699V2T9</accession>
<gene>
    <name evidence="1" type="ORF">Tci_899888</name>
</gene>
<protein>
    <submittedName>
        <fullName evidence="1">Uncharacterized protein</fullName>
    </submittedName>
</protein>
<evidence type="ECO:0000313" key="1">
    <source>
        <dbReference type="EMBL" id="GFD27919.1"/>
    </source>
</evidence>
<sequence>GLDGGWDKPLRLADMLLYSWDKGLDVCVDLTGSSSLPQTWMVDFVSDRVVIEAAQRKCVKCLNVQILARCHEPNSEGSGSAWKEYVNARVAGLFLLVLLEYPN</sequence>
<dbReference type="AlphaFoldDB" id="A0A699V2T9"/>
<reference evidence="1" key="1">
    <citation type="journal article" date="2019" name="Sci. Rep.">
        <title>Draft genome of Tanacetum cinerariifolium, the natural source of mosquito coil.</title>
        <authorList>
            <person name="Yamashiro T."/>
            <person name="Shiraishi A."/>
            <person name="Satake H."/>
            <person name="Nakayama K."/>
        </authorList>
    </citation>
    <scope>NUCLEOTIDE SEQUENCE</scope>
</reference>
<proteinExistence type="predicted"/>
<feature type="non-terminal residue" evidence="1">
    <location>
        <position position="103"/>
    </location>
</feature>
<comment type="caution">
    <text evidence="1">The sequence shown here is derived from an EMBL/GenBank/DDBJ whole genome shotgun (WGS) entry which is preliminary data.</text>
</comment>